<dbReference type="EMBL" id="HBUF01575049">
    <property type="protein sequence ID" value="CAG6767962.1"/>
    <property type="molecule type" value="Transcribed_RNA"/>
</dbReference>
<dbReference type="AlphaFoldDB" id="A0A8D9AN61"/>
<evidence type="ECO:0000259" key="1">
    <source>
        <dbReference type="Pfam" id="PF25298"/>
    </source>
</evidence>
<dbReference type="Pfam" id="PF25298">
    <property type="entry name" value="Baculo_FP_2nd"/>
    <property type="match status" value="1"/>
</dbReference>
<feature type="domain" description="FP protein C-terminal" evidence="1">
    <location>
        <begin position="171"/>
        <end position="222"/>
    </location>
</feature>
<dbReference type="InterPro" id="IPR057251">
    <property type="entry name" value="FP_C"/>
</dbReference>
<dbReference type="EMBL" id="HBUF01575050">
    <property type="protein sequence ID" value="CAG6767965.1"/>
    <property type="molecule type" value="Transcribed_RNA"/>
</dbReference>
<proteinExistence type="predicted"/>
<name>A0A8D9AN61_9HEMI</name>
<reference evidence="2" key="1">
    <citation type="submission" date="2021-05" db="EMBL/GenBank/DDBJ databases">
        <authorList>
            <person name="Alioto T."/>
            <person name="Alioto T."/>
            <person name="Gomez Garrido J."/>
        </authorList>
    </citation>
    <scope>NUCLEOTIDE SEQUENCE</scope>
</reference>
<evidence type="ECO:0000313" key="2">
    <source>
        <dbReference type="EMBL" id="CAG6767965.1"/>
    </source>
</evidence>
<protein>
    <recommendedName>
        <fullName evidence="1">FP protein C-terminal domain-containing protein</fullName>
    </recommendedName>
</protein>
<organism evidence="2">
    <name type="scientific">Cacopsylla melanoneura</name>
    <dbReference type="NCBI Taxonomy" id="428564"/>
    <lineage>
        <taxon>Eukaryota</taxon>
        <taxon>Metazoa</taxon>
        <taxon>Ecdysozoa</taxon>
        <taxon>Arthropoda</taxon>
        <taxon>Hexapoda</taxon>
        <taxon>Insecta</taxon>
        <taxon>Pterygota</taxon>
        <taxon>Neoptera</taxon>
        <taxon>Paraneoptera</taxon>
        <taxon>Hemiptera</taxon>
        <taxon>Sternorrhyncha</taxon>
        <taxon>Psylloidea</taxon>
        <taxon>Psyllidae</taxon>
        <taxon>Psyllinae</taxon>
        <taxon>Cacopsylla</taxon>
    </lineage>
</organism>
<sequence>MESISVYVQNGVQSSNKLMKTNENSTESNVVASSHAQNGVQNSNKLIKTKENSTESNMVASGDGEGDLWTDAMNEAEQQNRLKNVIVSGIVIRRVHQDESLMRSVEQIGRKLGIKYPLLDVQMARRIFLPDKTKGAIVIQLKSTLIKENWILKYRKGGFWRENWYMNEHLTKQNFNLFKLTKIMARNQRWNYVWTRFCRIYMRKNEGTKIYQVTSPENLYSILNIKMPKEPPKPKKLDGRRYNIMDQS</sequence>
<accession>A0A8D9AN61</accession>